<evidence type="ECO:0000256" key="7">
    <source>
        <dbReference type="ARBA" id="ARBA00022840"/>
    </source>
</evidence>
<reference evidence="10 11" key="1">
    <citation type="journal article" date="2010" name="Stand. Genomic Sci.">
        <title>Complete genome sequence of Arcobacter nitrofigilis type strain (CI).</title>
        <authorList>
            <person name="Pati A."/>
            <person name="Gronow S."/>
            <person name="Lapidus A."/>
            <person name="Copeland A."/>
            <person name="Glavina Del Rio T."/>
            <person name="Nolan M."/>
            <person name="Lucas S."/>
            <person name="Tice H."/>
            <person name="Cheng J.F."/>
            <person name="Han C."/>
            <person name="Chertkov O."/>
            <person name="Bruce D."/>
            <person name="Tapia R."/>
            <person name="Goodwin L."/>
            <person name="Pitluck S."/>
            <person name="Liolios K."/>
            <person name="Ivanova N."/>
            <person name="Mavromatis K."/>
            <person name="Chen A."/>
            <person name="Palaniappan K."/>
            <person name="Land M."/>
            <person name="Hauser L."/>
            <person name="Chang Y.J."/>
            <person name="Jeffries C.D."/>
            <person name="Detter J.C."/>
            <person name="Rohde M."/>
            <person name="Goker M."/>
            <person name="Bristow J."/>
            <person name="Eisen J.A."/>
            <person name="Markowitz V."/>
            <person name="Hugenholtz P."/>
            <person name="Klenk H.P."/>
            <person name="Kyrpides N.C."/>
        </authorList>
    </citation>
    <scope>NUCLEOTIDE SEQUENCE [LARGE SCALE GENOMIC DNA]</scope>
    <source>
        <strain evidence="11">ATCC 33309 / DSM 7299 / CCUG 15893 / LMG 7604 / NCTC 12251 / CI</strain>
    </source>
</reference>
<dbReference type="InterPro" id="IPR036097">
    <property type="entry name" value="HisK_dim/P_sf"/>
</dbReference>
<dbReference type="SMART" id="SM00388">
    <property type="entry name" value="HisKA"/>
    <property type="match status" value="1"/>
</dbReference>
<dbReference type="RefSeq" id="WP_013136148.1">
    <property type="nucleotide sequence ID" value="NC_014166.1"/>
</dbReference>
<dbReference type="KEGG" id="ant:Arnit_2352"/>
<dbReference type="Pfam" id="PF01590">
    <property type="entry name" value="GAF"/>
    <property type="match status" value="1"/>
</dbReference>
<sequence>MKKSKSRYNIYDLKLFNIDDFDILLHKILKQVREIINAEAGTIYTVNNDALFFNVFQNDSMTYEDIFLQYKKLKDVKLPLDPNSKYLAVDAYISEKIIIVNDVYKTKRYEFLGVKEYDKENNYKTHSIITAPIIHPIENKKLGVIQLINKIANHNNFDFNEKDKDTLAIASSLISLSICQAHDDFIKLKELNDELKIANEKLTKKVEYEISENEKKSAIIFHQSKLASMGEMIGNIAHQWRQPLSAISTLASALSFNLELNTSDKNQAIETLDKIVDTTRYLSDTIDDFRNFYKIDKYEKTFNLAKNLHQSISIIDVVLSEEDIEVIFDLDESIDFFGLENELKQAILNILQNAKDAFHINMNINNKNRYIFITLERNDDLISIKIKDNAGGIKENILEKIFTKDFTTKDENKGTGIGLYMTKVIIDKSFSGSIKAENCTFEYKGIQCTGALFTIEFQAKK</sequence>
<dbReference type="CDD" id="cd00082">
    <property type="entry name" value="HisKA"/>
    <property type="match status" value="1"/>
</dbReference>
<dbReference type="SUPFAM" id="SSF55781">
    <property type="entry name" value="GAF domain-like"/>
    <property type="match status" value="1"/>
</dbReference>
<dbReference type="STRING" id="572480.Arnit_2352"/>
<protein>
    <recommendedName>
        <fullName evidence="2">histidine kinase</fullName>
        <ecNumber evidence="2">2.7.13.3</ecNumber>
    </recommendedName>
</protein>
<dbReference type="HOGENOM" id="CLU_000445_133_3_7"/>
<dbReference type="InterPro" id="IPR029016">
    <property type="entry name" value="GAF-like_dom_sf"/>
</dbReference>
<dbReference type="AlphaFoldDB" id="D5V141"/>
<dbReference type="EC" id="2.7.13.3" evidence="2"/>
<dbReference type="SUPFAM" id="SSF55874">
    <property type="entry name" value="ATPase domain of HSP90 chaperone/DNA topoisomerase II/histidine kinase"/>
    <property type="match status" value="1"/>
</dbReference>
<keyword evidence="8" id="KW-0902">Two-component regulatory system</keyword>
<dbReference type="SMART" id="SM00387">
    <property type="entry name" value="HATPase_c"/>
    <property type="match status" value="1"/>
</dbReference>
<dbReference type="Gene3D" id="3.30.450.40">
    <property type="match status" value="1"/>
</dbReference>
<keyword evidence="11" id="KW-1185">Reference proteome</keyword>
<dbReference type="eggNOG" id="COG2203">
    <property type="taxonomic scope" value="Bacteria"/>
</dbReference>
<dbReference type="InterPro" id="IPR036890">
    <property type="entry name" value="HATPase_C_sf"/>
</dbReference>
<evidence type="ECO:0000256" key="5">
    <source>
        <dbReference type="ARBA" id="ARBA00022741"/>
    </source>
</evidence>
<dbReference type="InterPro" id="IPR005467">
    <property type="entry name" value="His_kinase_dom"/>
</dbReference>
<dbReference type="eggNOG" id="COG4191">
    <property type="taxonomic scope" value="Bacteria"/>
</dbReference>
<keyword evidence="7" id="KW-0067">ATP-binding</keyword>
<comment type="catalytic activity">
    <reaction evidence="1">
        <text>ATP + protein L-histidine = ADP + protein N-phospho-L-histidine.</text>
        <dbReference type="EC" id="2.7.13.3"/>
    </reaction>
</comment>
<name>D5V141_ARCNC</name>
<evidence type="ECO:0000256" key="6">
    <source>
        <dbReference type="ARBA" id="ARBA00022777"/>
    </source>
</evidence>
<dbReference type="OrthoDB" id="5342549at2"/>
<dbReference type="PROSITE" id="PS50109">
    <property type="entry name" value="HIS_KIN"/>
    <property type="match status" value="1"/>
</dbReference>
<dbReference type="Pfam" id="PF02518">
    <property type="entry name" value="HATPase_c"/>
    <property type="match status" value="1"/>
</dbReference>
<dbReference type="GO" id="GO:0000155">
    <property type="term" value="F:phosphorelay sensor kinase activity"/>
    <property type="evidence" value="ECO:0007669"/>
    <property type="project" value="InterPro"/>
</dbReference>
<keyword evidence="6 10" id="KW-0418">Kinase</keyword>
<dbReference type="Pfam" id="PF00512">
    <property type="entry name" value="HisKA"/>
    <property type="match status" value="1"/>
</dbReference>
<dbReference type="PANTHER" id="PTHR43065">
    <property type="entry name" value="SENSOR HISTIDINE KINASE"/>
    <property type="match status" value="1"/>
</dbReference>
<feature type="domain" description="Histidine kinase" evidence="9">
    <location>
        <begin position="235"/>
        <end position="461"/>
    </location>
</feature>
<evidence type="ECO:0000256" key="8">
    <source>
        <dbReference type="ARBA" id="ARBA00023012"/>
    </source>
</evidence>
<dbReference type="SUPFAM" id="SSF47384">
    <property type="entry name" value="Homodimeric domain of signal transducing histidine kinase"/>
    <property type="match status" value="1"/>
</dbReference>
<proteinExistence type="predicted"/>
<evidence type="ECO:0000313" key="10">
    <source>
        <dbReference type="EMBL" id="ADG94003.1"/>
    </source>
</evidence>
<keyword evidence="3" id="KW-0597">Phosphoprotein</keyword>
<organism evidence="10 11">
    <name type="scientific">Arcobacter nitrofigilis (strain ATCC 33309 / DSM 7299 / CCUG 15893 / LMG 7604 / NCTC 12251 / CI)</name>
    <name type="common">Campylobacter nitrofigilis</name>
    <dbReference type="NCBI Taxonomy" id="572480"/>
    <lineage>
        <taxon>Bacteria</taxon>
        <taxon>Pseudomonadati</taxon>
        <taxon>Campylobacterota</taxon>
        <taxon>Epsilonproteobacteria</taxon>
        <taxon>Campylobacterales</taxon>
        <taxon>Arcobacteraceae</taxon>
        <taxon>Arcobacter</taxon>
    </lineage>
</organism>
<keyword evidence="4" id="KW-0808">Transferase</keyword>
<evidence type="ECO:0000256" key="1">
    <source>
        <dbReference type="ARBA" id="ARBA00000085"/>
    </source>
</evidence>
<dbReference type="PANTHER" id="PTHR43065:SF10">
    <property type="entry name" value="PEROXIDE STRESS-ACTIVATED HISTIDINE KINASE MAK3"/>
    <property type="match status" value="1"/>
</dbReference>
<dbReference type="InterPro" id="IPR003661">
    <property type="entry name" value="HisK_dim/P_dom"/>
</dbReference>
<dbReference type="Gene3D" id="1.10.287.130">
    <property type="match status" value="1"/>
</dbReference>
<dbReference type="InterPro" id="IPR003018">
    <property type="entry name" value="GAF"/>
</dbReference>
<evidence type="ECO:0000313" key="11">
    <source>
        <dbReference type="Proteomes" id="UP000000939"/>
    </source>
</evidence>
<dbReference type="Proteomes" id="UP000000939">
    <property type="component" value="Chromosome"/>
</dbReference>
<evidence type="ECO:0000256" key="3">
    <source>
        <dbReference type="ARBA" id="ARBA00022553"/>
    </source>
</evidence>
<dbReference type="Gene3D" id="3.30.565.10">
    <property type="entry name" value="Histidine kinase-like ATPase, C-terminal domain"/>
    <property type="match status" value="1"/>
</dbReference>
<evidence type="ECO:0000256" key="4">
    <source>
        <dbReference type="ARBA" id="ARBA00022679"/>
    </source>
</evidence>
<dbReference type="InterPro" id="IPR003594">
    <property type="entry name" value="HATPase_dom"/>
</dbReference>
<keyword evidence="5" id="KW-0547">Nucleotide-binding</keyword>
<evidence type="ECO:0000256" key="2">
    <source>
        <dbReference type="ARBA" id="ARBA00012438"/>
    </source>
</evidence>
<dbReference type="GO" id="GO:0005524">
    <property type="term" value="F:ATP binding"/>
    <property type="evidence" value="ECO:0007669"/>
    <property type="project" value="UniProtKB-KW"/>
</dbReference>
<accession>D5V141</accession>
<gene>
    <name evidence="10" type="ordered locus">Arnit_2352</name>
</gene>
<evidence type="ECO:0000259" key="9">
    <source>
        <dbReference type="PROSITE" id="PS50109"/>
    </source>
</evidence>
<dbReference type="EMBL" id="CP001999">
    <property type="protein sequence ID" value="ADG94003.1"/>
    <property type="molecule type" value="Genomic_DNA"/>
</dbReference>